<organism evidence="1 2">
    <name type="scientific">Lunatimonas lonarensis</name>
    <dbReference type="NCBI Taxonomy" id="1232681"/>
    <lineage>
        <taxon>Bacteria</taxon>
        <taxon>Pseudomonadati</taxon>
        <taxon>Bacteroidota</taxon>
        <taxon>Cytophagia</taxon>
        <taxon>Cytophagales</taxon>
        <taxon>Cyclobacteriaceae</taxon>
    </lineage>
</organism>
<comment type="caution">
    <text evidence="1">The sequence shown here is derived from an EMBL/GenBank/DDBJ whole genome shotgun (WGS) entry which is preliminary data.</text>
</comment>
<reference evidence="1 2" key="1">
    <citation type="submission" date="2013-02" db="EMBL/GenBank/DDBJ databases">
        <title>A novel strain isolated from Lonar lake, Maharashtra, India.</title>
        <authorList>
            <person name="Singh A."/>
        </authorList>
    </citation>
    <scope>NUCLEOTIDE SEQUENCE [LARGE SCALE GENOMIC DNA]</scope>
    <source>
        <strain evidence="1 2">AK24</strain>
    </source>
</reference>
<name>R7ZQL2_9BACT</name>
<evidence type="ECO:0000313" key="2">
    <source>
        <dbReference type="Proteomes" id="UP000013909"/>
    </source>
</evidence>
<accession>R7ZQL2</accession>
<sequence>MFCLPLRLFDKAKNSSPKRFKQIKFDRVRTAQTPPVGSKIDEKILQQVFHYIPILAKLTTKMKEMVNVALIDHYKSAFITRSEFVP</sequence>
<evidence type="ECO:0000313" key="1">
    <source>
        <dbReference type="EMBL" id="EON76372.1"/>
    </source>
</evidence>
<protein>
    <submittedName>
        <fullName evidence="1">Uncharacterized protein</fullName>
    </submittedName>
</protein>
<gene>
    <name evidence="1" type="ORF">ADIS_2822</name>
</gene>
<dbReference type="Proteomes" id="UP000013909">
    <property type="component" value="Unassembled WGS sequence"/>
</dbReference>
<dbReference type="EMBL" id="AQHR01000085">
    <property type="protein sequence ID" value="EON76372.1"/>
    <property type="molecule type" value="Genomic_DNA"/>
</dbReference>
<keyword evidence="2" id="KW-1185">Reference proteome</keyword>
<dbReference type="AlphaFoldDB" id="R7ZQL2"/>
<proteinExistence type="predicted"/>